<feature type="chain" id="PRO_5004843215" evidence="1">
    <location>
        <begin position="23"/>
        <end position="83"/>
    </location>
</feature>
<evidence type="ECO:0000313" key="3">
    <source>
        <dbReference type="Proteomes" id="UP000019063"/>
    </source>
</evidence>
<dbReference type="RefSeq" id="WP_043845830.1">
    <property type="nucleotide sequence ID" value="NZ_AQQW01000010.1"/>
</dbReference>
<proteinExistence type="predicted"/>
<feature type="signal peptide" evidence="1">
    <location>
        <begin position="1"/>
        <end position="22"/>
    </location>
</feature>
<dbReference type="EMBL" id="AQQW01000010">
    <property type="protein sequence ID" value="ETW11709.1"/>
    <property type="molecule type" value="Genomic_DNA"/>
</dbReference>
<name>W4HG79_9RHOB</name>
<dbReference type="Proteomes" id="UP000019063">
    <property type="component" value="Unassembled WGS sequence"/>
</dbReference>
<keyword evidence="1" id="KW-0732">Signal</keyword>
<protein>
    <submittedName>
        <fullName evidence="2">Uncharacterized protein</fullName>
    </submittedName>
</protein>
<accession>W4HG79</accession>
<dbReference type="eggNOG" id="ENOG50334F3">
    <property type="taxonomic scope" value="Bacteria"/>
</dbReference>
<evidence type="ECO:0000256" key="1">
    <source>
        <dbReference type="SAM" id="SignalP"/>
    </source>
</evidence>
<keyword evidence="3" id="KW-1185">Reference proteome</keyword>
<gene>
    <name evidence="2" type="ORF">ATO8_15718</name>
</gene>
<sequence>MRRIGFVALGSIAAVAASVAAAQVMTGQTQEVIEITVSADELQECRETLAQVASMPAVHDNGTPILFDASSDLPSVRCVVGDV</sequence>
<dbReference type="AlphaFoldDB" id="W4HG79"/>
<dbReference type="OrthoDB" id="7866522at2"/>
<reference evidence="2 3" key="1">
    <citation type="journal article" date="2014" name="Antonie Van Leeuwenhoek">
        <title>Roseivivax atlanticus sp. nov., isolated from surface seawater of the Atlantic Ocean.</title>
        <authorList>
            <person name="Li G."/>
            <person name="Lai Q."/>
            <person name="Liu X."/>
            <person name="Sun F."/>
            <person name="Shao Z."/>
        </authorList>
    </citation>
    <scope>NUCLEOTIDE SEQUENCE [LARGE SCALE GENOMIC DNA]</scope>
    <source>
        <strain evidence="2 3">22II-s10s</strain>
    </source>
</reference>
<organism evidence="2 3">
    <name type="scientific">Roseivivax marinus</name>
    <dbReference type="NCBI Taxonomy" id="1379903"/>
    <lineage>
        <taxon>Bacteria</taxon>
        <taxon>Pseudomonadati</taxon>
        <taxon>Pseudomonadota</taxon>
        <taxon>Alphaproteobacteria</taxon>
        <taxon>Rhodobacterales</taxon>
        <taxon>Roseobacteraceae</taxon>
        <taxon>Roseivivax</taxon>
    </lineage>
</organism>
<comment type="caution">
    <text evidence="2">The sequence shown here is derived from an EMBL/GenBank/DDBJ whole genome shotgun (WGS) entry which is preliminary data.</text>
</comment>
<dbReference type="STRING" id="1379903.ATO8_15718"/>
<evidence type="ECO:0000313" key="2">
    <source>
        <dbReference type="EMBL" id="ETW11709.1"/>
    </source>
</evidence>